<feature type="domain" description="SLH" evidence="3">
    <location>
        <begin position="145"/>
        <end position="208"/>
    </location>
</feature>
<comment type="caution">
    <text evidence="4">The sequence shown here is derived from an EMBL/GenBank/DDBJ whole genome shotgun (WGS) entry which is preliminary data.</text>
</comment>
<dbReference type="InterPro" id="IPR001119">
    <property type="entry name" value="SLH_dom"/>
</dbReference>
<feature type="domain" description="SLH" evidence="3">
    <location>
        <begin position="90"/>
        <end position="144"/>
    </location>
</feature>
<accession>A0A9X6VBR1</accession>
<feature type="chain" id="PRO_5040898680" description="SLH domain-containing protein" evidence="2">
    <location>
        <begin position="26"/>
        <end position="330"/>
    </location>
</feature>
<name>A0A9X6VBR1_BACTU</name>
<dbReference type="RefSeq" id="WP_098369052.1">
    <property type="nucleotide sequence ID" value="NZ_JARSYC010000030.1"/>
</dbReference>
<dbReference type="EMBL" id="NTUS01000034">
    <property type="protein sequence ID" value="PFB07575.1"/>
    <property type="molecule type" value="Genomic_DNA"/>
</dbReference>
<evidence type="ECO:0000259" key="3">
    <source>
        <dbReference type="PROSITE" id="PS51272"/>
    </source>
</evidence>
<dbReference type="InterPro" id="IPR051465">
    <property type="entry name" value="Cell_Envelope_Struct_Comp"/>
</dbReference>
<dbReference type="PROSITE" id="PS51272">
    <property type="entry name" value="SLH"/>
    <property type="match status" value="3"/>
</dbReference>
<dbReference type="Proteomes" id="UP000220397">
    <property type="component" value="Unassembled WGS sequence"/>
</dbReference>
<organism evidence="4 5">
    <name type="scientific">Bacillus thuringiensis</name>
    <dbReference type="NCBI Taxonomy" id="1428"/>
    <lineage>
        <taxon>Bacteria</taxon>
        <taxon>Bacillati</taxon>
        <taxon>Bacillota</taxon>
        <taxon>Bacilli</taxon>
        <taxon>Bacillales</taxon>
        <taxon>Bacillaceae</taxon>
        <taxon>Bacillus</taxon>
        <taxon>Bacillus cereus group</taxon>
    </lineage>
</organism>
<sequence>MKFKNVIATGLITATLFGATMTAQAQTTKFNDVPSGHWSEGAISYLADNGIVYGYGNEVYGFGDNVTRGQVASIMARYFKLQDNGSQNTSFTDIQNHPFEDNINAVIQAGIMKGDGTDKFRPDATLTRYEMSSVLQHAFDLAVKGNMSFNDIPSGHWAKEAIQALYTNGVTSGVGQNQYGGQYDVTREQFAKFMYSSIYKDQNQKPEEGKQGDMDKLRHVAEENGFFPNQYGYTYNLYGKNGDSMFDLMDVFIHEGEDLEVKMFIYSGNSILDNKIKSLLKVVLPTQSENFYNSINKNGPKTETFKLDGRTIEVTRQGQAGMKVLFSNKK</sequence>
<gene>
    <name evidence="4" type="ORF">CN398_12350</name>
</gene>
<proteinExistence type="predicted"/>
<evidence type="ECO:0000313" key="5">
    <source>
        <dbReference type="Proteomes" id="UP000220397"/>
    </source>
</evidence>
<dbReference type="AlphaFoldDB" id="A0A9X6VBR1"/>
<protein>
    <recommendedName>
        <fullName evidence="3">SLH domain-containing protein</fullName>
    </recommendedName>
</protein>
<evidence type="ECO:0000256" key="1">
    <source>
        <dbReference type="ARBA" id="ARBA00022729"/>
    </source>
</evidence>
<dbReference type="Pfam" id="PF00395">
    <property type="entry name" value="SLH"/>
    <property type="match status" value="3"/>
</dbReference>
<feature type="signal peptide" evidence="2">
    <location>
        <begin position="1"/>
        <end position="25"/>
    </location>
</feature>
<reference evidence="4 5" key="1">
    <citation type="submission" date="2017-09" db="EMBL/GenBank/DDBJ databases">
        <title>Large-scale bioinformatics analysis of Bacillus genomes uncovers conserved roles of natural products in bacterial physiology.</title>
        <authorList>
            <consortium name="Agbiome Team Llc"/>
            <person name="Bleich R.M."/>
            <person name="Kirk G.J."/>
            <person name="Santa Maria K.C."/>
            <person name="Allen S.E."/>
            <person name="Farag S."/>
            <person name="Shank E.A."/>
            <person name="Bowers A."/>
        </authorList>
    </citation>
    <scope>NUCLEOTIDE SEQUENCE [LARGE SCALE GENOMIC DNA]</scope>
    <source>
        <strain evidence="4 5">AFS015413</strain>
    </source>
</reference>
<dbReference type="PANTHER" id="PTHR43308">
    <property type="entry name" value="OUTER MEMBRANE PROTEIN ALPHA-RELATED"/>
    <property type="match status" value="1"/>
</dbReference>
<evidence type="ECO:0000256" key="2">
    <source>
        <dbReference type="SAM" id="SignalP"/>
    </source>
</evidence>
<feature type="domain" description="SLH" evidence="3">
    <location>
        <begin position="26"/>
        <end position="89"/>
    </location>
</feature>
<evidence type="ECO:0000313" key="4">
    <source>
        <dbReference type="EMBL" id="PFB07575.1"/>
    </source>
</evidence>
<keyword evidence="1 2" id="KW-0732">Signal</keyword>
<dbReference type="PANTHER" id="PTHR43308:SF1">
    <property type="entry name" value="OUTER MEMBRANE PROTEIN ALPHA"/>
    <property type="match status" value="1"/>
</dbReference>